<dbReference type="EMBL" id="MVBN01000002">
    <property type="protein sequence ID" value="OOK80215.1"/>
    <property type="molecule type" value="Genomic_DNA"/>
</dbReference>
<name>A0A1V3XLY7_MYCKA</name>
<dbReference type="Proteomes" id="UP000188532">
    <property type="component" value="Unassembled WGS sequence"/>
</dbReference>
<gene>
    <name evidence="3" type="ORF">BZL29_2755</name>
</gene>
<proteinExistence type="predicted"/>
<feature type="region of interest" description="Disordered" evidence="1">
    <location>
        <begin position="41"/>
        <end position="69"/>
    </location>
</feature>
<accession>A0A1V3XLY7</accession>
<evidence type="ECO:0000313" key="3">
    <source>
        <dbReference type="EMBL" id="OOK80215.1"/>
    </source>
</evidence>
<feature type="compositionally biased region" description="Polar residues" evidence="1">
    <location>
        <begin position="56"/>
        <end position="69"/>
    </location>
</feature>
<feature type="signal peptide" evidence="2">
    <location>
        <begin position="1"/>
        <end position="26"/>
    </location>
</feature>
<evidence type="ECO:0008006" key="5">
    <source>
        <dbReference type="Google" id="ProtNLM"/>
    </source>
</evidence>
<dbReference type="AlphaFoldDB" id="A0A1V3XLY7"/>
<keyword evidence="2" id="KW-0732">Signal</keyword>
<evidence type="ECO:0000256" key="2">
    <source>
        <dbReference type="SAM" id="SignalP"/>
    </source>
</evidence>
<reference evidence="3 4" key="1">
    <citation type="submission" date="2017-02" db="EMBL/GenBank/DDBJ databases">
        <title>Complete genome sequences of Mycobacterium kansasii strains isolated from rhesus macaques.</title>
        <authorList>
            <person name="Panda A."/>
            <person name="Nagaraj S."/>
            <person name="Zhao X."/>
            <person name="Tettelin H."/>
            <person name="Detolla L.J."/>
        </authorList>
    </citation>
    <scope>NUCLEOTIDE SEQUENCE [LARGE SCALE GENOMIC DNA]</scope>
    <source>
        <strain evidence="3 4">11-3469</strain>
    </source>
</reference>
<evidence type="ECO:0000313" key="4">
    <source>
        <dbReference type="Proteomes" id="UP000188532"/>
    </source>
</evidence>
<protein>
    <recommendedName>
        <fullName evidence="5">Lipoprotein</fullName>
    </recommendedName>
</protein>
<comment type="caution">
    <text evidence="3">The sequence shown here is derived from an EMBL/GenBank/DDBJ whole genome shotgun (WGS) entry which is preliminary data.</text>
</comment>
<dbReference type="PROSITE" id="PS51257">
    <property type="entry name" value="PROKAR_LIPOPROTEIN"/>
    <property type="match status" value="1"/>
</dbReference>
<organism evidence="3 4">
    <name type="scientific">Mycobacterium kansasii</name>
    <dbReference type="NCBI Taxonomy" id="1768"/>
    <lineage>
        <taxon>Bacteria</taxon>
        <taxon>Bacillati</taxon>
        <taxon>Actinomycetota</taxon>
        <taxon>Actinomycetes</taxon>
        <taxon>Mycobacteriales</taxon>
        <taxon>Mycobacteriaceae</taxon>
        <taxon>Mycobacterium</taxon>
    </lineage>
</organism>
<evidence type="ECO:0000256" key="1">
    <source>
        <dbReference type="SAM" id="MobiDB-lite"/>
    </source>
</evidence>
<feature type="chain" id="PRO_5012166288" description="Lipoprotein" evidence="2">
    <location>
        <begin position="27"/>
        <end position="69"/>
    </location>
</feature>
<sequence>MATMSKVVLALVAVCLLVGCSPGASQSPKADIAKVIDVKASFGPGSRSTTSRRGQSIHSSSRPASCPTA</sequence>
<feature type="compositionally biased region" description="Low complexity" evidence="1">
    <location>
        <begin position="45"/>
        <end position="54"/>
    </location>
</feature>